<feature type="compositionally biased region" description="Polar residues" evidence="1">
    <location>
        <begin position="407"/>
        <end position="438"/>
    </location>
</feature>
<dbReference type="SMART" id="SM01042">
    <property type="entry name" value="Brr6_like_C_C"/>
    <property type="match status" value="1"/>
</dbReference>
<dbReference type="PANTHER" id="PTHR28136:SF1">
    <property type="entry name" value="NUCLEUS EXPORT PROTEIN BRL1"/>
    <property type="match status" value="1"/>
</dbReference>
<dbReference type="Proteomes" id="UP000006753">
    <property type="component" value="Unassembled WGS sequence"/>
</dbReference>
<dbReference type="OrthoDB" id="5961at2759"/>
<sequence length="438" mass="48494">MFNDPQSKRSHESPMDFEWSGQAPVDHNSPFLKRPQPQDGFGFGFGSGSNTSFGGASSAPAPPFRNPQFTTPRKPFNEDQFSEMSGVESSPADTADEDTPDPPRRTQASGLGAVRPAPIFGRYGAEFAGSSPGRADRRGGKFGAGIAQKLRKRKRIERDSDVLIKGYHHDGDNESEDSESQPKSRGPKSSKQRPVTPQPGFFASIFDYIHNHPNLPNILSYYAHLGLNVFIVFITIIGIWTMYTTVQADVEKASQKERGILMAGIAKCAQDYVINRCGADQRVPALEHTCKEWELCMNRDPKSIGRAQVGAQTYAQIFNSFIEPISYKAMIFVVIIVAVYTLGNNYAFSQLRSKNQHHPMSMPQQNPYFPPPQTQQRFHWGALPQTPQHNSLGYDLYGAQTHLPIMPSQTPGPGQRSPSKGNRSPSKGYQGQESEQGE</sequence>
<dbReference type="eggNOG" id="KOG4503">
    <property type="taxonomic scope" value="Eukaryota"/>
</dbReference>
<evidence type="ECO:0000259" key="3">
    <source>
        <dbReference type="SMART" id="SM01042"/>
    </source>
</evidence>
<dbReference type="KEGG" id="mbe:MBM_07570"/>
<dbReference type="AlphaFoldDB" id="K1WAM7"/>
<keyword evidence="5" id="KW-1185">Reference proteome</keyword>
<feature type="region of interest" description="Disordered" evidence="1">
    <location>
        <begin position="403"/>
        <end position="438"/>
    </location>
</feature>
<gene>
    <name evidence="4" type="ORF">MBM_07570</name>
</gene>
<dbReference type="GO" id="GO:0006998">
    <property type="term" value="P:nuclear envelope organization"/>
    <property type="evidence" value="ECO:0007669"/>
    <property type="project" value="InterPro"/>
</dbReference>
<dbReference type="HOGENOM" id="CLU_040960_0_0_1"/>
<name>K1WAM7_MARBU</name>
<evidence type="ECO:0000256" key="1">
    <source>
        <dbReference type="SAM" id="MobiDB-lite"/>
    </source>
</evidence>
<dbReference type="GO" id="GO:0031965">
    <property type="term" value="C:nuclear membrane"/>
    <property type="evidence" value="ECO:0007669"/>
    <property type="project" value="InterPro"/>
</dbReference>
<protein>
    <submittedName>
        <fullName evidence="4">Nuclear membrane protein</fullName>
    </submittedName>
</protein>
<dbReference type="GO" id="GO:0055088">
    <property type="term" value="P:lipid homeostasis"/>
    <property type="evidence" value="ECO:0007669"/>
    <property type="project" value="InterPro"/>
</dbReference>
<reference evidence="4 5" key="1">
    <citation type="journal article" date="2012" name="BMC Genomics">
        <title>Sequencing the genome of Marssonina brunnea reveals fungus-poplar co-evolution.</title>
        <authorList>
            <person name="Zhu S."/>
            <person name="Cao Y.-Z."/>
            <person name="Jiang C."/>
            <person name="Tan B.-Y."/>
            <person name="Wang Z."/>
            <person name="Feng S."/>
            <person name="Zhang L."/>
            <person name="Su X.-H."/>
            <person name="Brejova B."/>
            <person name="Vinar T."/>
            <person name="Xu M."/>
            <person name="Wang M.-X."/>
            <person name="Zhang S.-G."/>
            <person name="Huang M.-R."/>
            <person name="Wu R."/>
            <person name="Zhou Y."/>
        </authorList>
    </citation>
    <scope>NUCLEOTIDE SEQUENCE [LARGE SCALE GENOMIC DNA]</scope>
    <source>
        <strain evidence="4 5">MB_m1</strain>
    </source>
</reference>
<dbReference type="EMBL" id="JH921446">
    <property type="protein sequence ID" value="EKD14340.1"/>
    <property type="molecule type" value="Genomic_DNA"/>
</dbReference>
<dbReference type="STRING" id="1072389.K1WAM7"/>
<keyword evidence="2" id="KW-0812">Transmembrane</keyword>
<evidence type="ECO:0000313" key="5">
    <source>
        <dbReference type="Proteomes" id="UP000006753"/>
    </source>
</evidence>
<evidence type="ECO:0000256" key="2">
    <source>
        <dbReference type="SAM" id="Phobius"/>
    </source>
</evidence>
<dbReference type="OMA" id="HPHIPRI"/>
<feature type="domain" description="Brl1/Brr6" evidence="3">
    <location>
        <begin position="219"/>
        <end position="352"/>
    </location>
</feature>
<feature type="transmembrane region" description="Helical" evidence="2">
    <location>
        <begin position="221"/>
        <end position="243"/>
    </location>
</feature>
<feature type="compositionally biased region" description="Basic and acidic residues" evidence="1">
    <location>
        <begin position="1"/>
        <end position="14"/>
    </location>
</feature>
<feature type="region of interest" description="Disordered" evidence="1">
    <location>
        <begin position="165"/>
        <end position="196"/>
    </location>
</feature>
<dbReference type="InterPro" id="IPR018767">
    <property type="entry name" value="Brl1/Brr6_dom"/>
</dbReference>
<feature type="compositionally biased region" description="Low complexity" evidence="1">
    <location>
        <begin position="48"/>
        <end position="58"/>
    </location>
</feature>
<feature type="region of interest" description="Disordered" evidence="1">
    <location>
        <begin position="1"/>
        <end position="146"/>
    </location>
</feature>
<accession>K1WAM7</accession>
<evidence type="ECO:0000313" key="4">
    <source>
        <dbReference type="EMBL" id="EKD14340.1"/>
    </source>
</evidence>
<dbReference type="Pfam" id="PF10104">
    <property type="entry name" value="Brr6_like_C_C"/>
    <property type="match status" value="1"/>
</dbReference>
<feature type="transmembrane region" description="Helical" evidence="2">
    <location>
        <begin position="329"/>
        <end position="348"/>
    </location>
</feature>
<dbReference type="InParanoid" id="K1WAM7"/>
<proteinExistence type="predicted"/>
<dbReference type="InterPro" id="IPR040202">
    <property type="entry name" value="Brl1/Brr6"/>
</dbReference>
<organism evidence="4 5">
    <name type="scientific">Marssonina brunnea f. sp. multigermtubi (strain MB_m1)</name>
    <name type="common">Marssonina leaf spot fungus</name>
    <dbReference type="NCBI Taxonomy" id="1072389"/>
    <lineage>
        <taxon>Eukaryota</taxon>
        <taxon>Fungi</taxon>
        <taxon>Dikarya</taxon>
        <taxon>Ascomycota</taxon>
        <taxon>Pezizomycotina</taxon>
        <taxon>Leotiomycetes</taxon>
        <taxon>Helotiales</taxon>
        <taxon>Drepanopezizaceae</taxon>
        <taxon>Drepanopeziza</taxon>
    </lineage>
</organism>
<dbReference type="PANTHER" id="PTHR28136">
    <property type="entry name" value="NUCLEUS EXPORT PROTEIN BRR6"/>
    <property type="match status" value="1"/>
</dbReference>
<keyword evidence="2" id="KW-0472">Membrane</keyword>
<keyword evidence="2" id="KW-1133">Transmembrane helix</keyword>